<evidence type="ECO:0000313" key="3">
    <source>
        <dbReference type="Proteomes" id="UP000319825"/>
    </source>
</evidence>
<name>A0A562I8Z4_MICOL</name>
<dbReference type="EMBL" id="VLKE01000001">
    <property type="protein sequence ID" value="TWH67306.1"/>
    <property type="molecule type" value="Genomic_DNA"/>
</dbReference>
<dbReference type="Proteomes" id="UP000319825">
    <property type="component" value="Unassembled WGS sequence"/>
</dbReference>
<evidence type="ECO:0000256" key="1">
    <source>
        <dbReference type="SAM" id="MobiDB-lite"/>
    </source>
</evidence>
<protein>
    <submittedName>
        <fullName evidence="2">Uncharacterized protein</fullName>
    </submittedName>
</protein>
<comment type="caution">
    <text evidence="2">The sequence shown here is derived from an EMBL/GenBank/DDBJ whole genome shotgun (WGS) entry which is preliminary data.</text>
</comment>
<organism evidence="2 3">
    <name type="scientific">Micromonospora olivasterospora</name>
    <dbReference type="NCBI Taxonomy" id="1880"/>
    <lineage>
        <taxon>Bacteria</taxon>
        <taxon>Bacillati</taxon>
        <taxon>Actinomycetota</taxon>
        <taxon>Actinomycetes</taxon>
        <taxon>Micromonosporales</taxon>
        <taxon>Micromonosporaceae</taxon>
        <taxon>Micromonospora</taxon>
    </lineage>
</organism>
<evidence type="ECO:0000313" key="2">
    <source>
        <dbReference type="EMBL" id="TWH67306.1"/>
    </source>
</evidence>
<accession>A0A562I8Z4</accession>
<reference evidence="2 3" key="1">
    <citation type="submission" date="2019-07" db="EMBL/GenBank/DDBJ databases">
        <title>R&amp;d 2014.</title>
        <authorList>
            <person name="Klenk H.-P."/>
        </authorList>
    </citation>
    <scope>NUCLEOTIDE SEQUENCE [LARGE SCALE GENOMIC DNA]</scope>
    <source>
        <strain evidence="2 3">DSM 43868</strain>
    </source>
</reference>
<dbReference type="RefSeq" id="WP_145774191.1">
    <property type="nucleotide sequence ID" value="NZ_BAAATQ010000231.1"/>
</dbReference>
<proteinExistence type="predicted"/>
<keyword evidence="3" id="KW-1185">Reference proteome</keyword>
<dbReference type="AlphaFoldDB" id="A0A562I8Z4"/>
<feature type="region of interest" description="Disordered" evidence="1">
    <location>
        <begin position="1"/>
        <end position="21"/>
    </location>
</feature>
<gene>
    <name evidence="2" type="ORF">JD77_02280</name>
</gene>
<sequence length="73" mass="8201">MGLFSKKPKSEPTSYKPIPSNARTVTQWQQWEAARGCVACEKKGCHRMNHSYSMCTRCGSAYCNGDACPGRRR</sequence>